<dbReference type="Proteomes" id="UP001152747">
    <property type="component" value="Unassembled WGS sequence"/>
</dbReference>
<feature type="coiled-coil region" evidence="2">
    <location>
        <begin position="190"/>
        <end position="273"/>
    </location>
</feature>
<protein>
    <recommendedName>
        <fullName evidence="1">Major sperm protein</fullName>
    </recommendedName>
</protein>
<proteinExistence type="predicted"/>
<evidence type="ECO:0000313" key="6">
    <source>
        <dbReference type="Proteomes" id="UP001152747"/>
    </source>
</evidence>
<evidence type="ECO:0000256" key="1">
    <source>
        <dbReference type="RuleBase" id="RU003425"/>
    </source>
</evidence>
<dbReference type="Gene3D" id="2.60.40.10">
    <property type="entry name" value="Immunoglobulins"/>
    <property type="match status" value="1"/>
</dbReference>
<feature type="compositionally biased region" description="Low complexity" evidence="3">
    <location>
        <begin position="155"/>
        <end position="166"/>
    </location>
</feature>
<dbReference type="InterPro" id="IPR008962">
    <property type="entry name" value="PapD-like_sf"/>
</dbReference>
<keyword evidence="2" id="KW-0175">Coiled coil</keyword>
<dbReference type="InterPro" id="IPR013783">
    <property type="entry name" value="Ig-like_fold"/>
</dbReference>
<dbReference type="InterPro" id="IPR000535">
    <property type="entry name" value="MSP_dom"/>
</dbReference>
<dbReference type="AlphaFoldDB" id="A0A9P1MWW5"/>
<keyword evidence="6" id="KW-1185">Reference proteome</keyword>
<dbReference type="EMBL" id="CANHGI010000002">
    <property type="protein sequence ID" value="CAI5441893.1"/>
    <property type="molecule type" value="Genomic_DNA"/>
</dbReference>
<evidence type="ECO:0000256" key="3">
    <source>
        <dbReference type="SAM" id="MobiDB-lite"/>
    </source>
</evidence>
<evidence type="ECO:0000259" key="4">
    <source>
        <dbReference type="PROSITE" id="PS50202"/>
    </source>
</evidence>
<feature type="region of interest" description="Disordered" evidence="3">
    <location>
        <begin position="155"/>
        <end position="188"/>
    </location>
</feature>
<reference evidence="5" key="1">
    <citation type="submission" date="2022-11" db="EMBL/GenBank/DDBJ databases">
        <authorList>
            <person name="Kikuchi T."/>
        </authorList>
    </citation>
    <scope>NUCLEOTIDE SEQUENCE</scope>
    <source>
        <strain evidence="5">PS1010</strain>
    </source>
</reference>
<keyword evidence="1" id="KW-0963">Cytoplasm</keyword>
<accession>A0A9P1MWW5</accession>
<dbReference type="OrthoDB" id="264603at2759"/>
<name>A0A9P1MWW5_9PELO</name>
<comment type="function">
    <text evidence="1">Central component in molecular interactions underlying sperm crawling. Forms an extensive filament system that extends from sperm villipoda, along the leading edge of the pseudopod.</text>
</comment>
<keyword evidence="1" id="KW-0206">Cytoskeleton</keyword>
<feature type="compositionally biased region" description="Polar residues" evidence="3">
    <location>
        <begin position="167"/>
        <end position="186"/>
    </location>
</feature>
<evidence type="ECO:0000256" key="2">
    <source>
        <dbReference type="SAM" id="Coils"/>
    </source>
</evidence>
<organism evidence="5 6">
    <name type="scientific">Caenorhabditis angaria</name>
    <dbReference type="NCBI Taxonomy" id="860376"/>
    <lineage>
        <taxon>Eukaryota</taxon>
        <taxon>Metazoa</taxon>
        <taxon>Ecdysozoa</taxon>
        <taxon>Nematoda</taxon>
        <taxon>Chromadorea</taxon>
        <taxon>Rhabditida</taxon>
        <taxon>Rhabditina</taxon>
        <taxon>Rhabditomorpha</taxon>
        <taxon>Rhabditoidea</taxon>
        <taxon>Rhabditidae</taxon>
        <taxon>Peloderinae</taxon>
        <taxon>Caenorhabditis</taxon>
    </lineage>
</organism>
<sequence length="275" mass="30835">MPKESFDCLLINPKSSTQNLSTQTKLITLNPLNIIIEHGTGETVKTMEIKNVYPCRVAYRILCNGPTRYVIFPNKGFIGIAEKITIKITLLDTLKYQSNHAFIVQAMPAPGDFADRKAVWMNPQQYNILGIMTNTRVRTMRPAVQPLNIASSTTTSISSSAASSTSDVHTAPSNPNDSSAKSSPQKSEAIEELTAKVRKSAEEKSNLTNEMVKVVNEIKSIEVDLDRQTQLVNELNDRIKNGEGQYTNLVLRENILKEELEIARQRMRMLNRKQQ</sequence>
<feature type="domain" description="MSP" evidence="4">
    <location>
        <begin position="8"/>
        <end position="138"/>
    </location>
</feature>
<dbReference type="Pfam" id="PF00635">
    <property type="entry name" value="Motile_Sperm"/>
    <property type="match status" value="1"/>
</dbReference>
<dbReference type="PROSITE" id="PS50202">
    <property type="entry name" value="MSP"/>
    <property type="match status" value="1"/>
</dbReference>
<gene>
    <name evidence="5" type="ORF">CAMP_LOCUS4530</name>
</gene>
<evidence type="ECO:0000313" key="5">
    <source>
        <dbReference type="EMBL" id="CAI5441893.1"/>
    </source>
</evidence>
<dbReference type="SUPFAM" id="SSF49354">
    <property type="entry name" value="PapD-like"/>
    <property type="match status" value="1"/>
</dbReference>
<comment type="caution">
    <text evidence="5">The sequence shown here is derived from an EMBL/GenBank/DDBJ whole genome shotgun (WGS) entry which is preliminary data.</text>
</comment>